<protein>
    <recommendedName>
        <fullName evidence="6">long-chain-fatty-acid--CoA ligase</fullName>
        <ecNumber evidence="6">6.2.1.3</ecNumber>
    </recommendedName>
</protein>
<evidence type="ECO:0000256" key="2">
    <source>
        <dbReference type="ARBA" id="ARBA00022598"/>
    </source>
</evidence>
<dbReference type="EnsemblMetazoa" id="XM_022792733">
    <property type="protein sequence ID" value="XP_022648468"/>
    <property type="gene ID" value="LOC111245021"/>
</dbReference>
<dbReference type="FunCoup" id="A0A7M7J8V4">
    <property type="interactions" value="1251"/>
</dbReference>
<reference evidence="9" key="1">
    <citation type="submission" date="2021-01" db="UniProtKB">
        <authorList>
            <consortium name="EnsemblMetazoa"/>
        </authorList>
    </citation>
    <scope>IDENTIFICATION</scope>
</reference>
<dbReference type="RefSeq" id="XP_022648470.1">
    <property type="nucleotide sequence ID" value="XM_022792735.1"/>
</dbReference>
<dbReference type="RefSeq" id="XP_022648467.1">
    <property type="nucleotide sequence ID" value="XM_022792732.1"/>
</dbReference>
<keyword evidence="3" id="KW-0547">Nucleotide-binding</keyword>
<dbReference type="RefSeq" id="XP_022648465.1">
    <property type="nucleotide sequence ID" value="XM_022792730.1"/>
</dbReference>
<dbReference type="PROSITE" id="PS00455">
    <property type="entry name" value="AMP_BINDING"/>
    <property type="match status" value="1"/>
</dbReference>
<dbReference type="GO" id="GO:0005524">
    <property type="term" value="F:ATP binding"/>
    <property type="evidence" value="ECO:0007669"/>
    <property type="project" value="UniProtKB-KW"/>
</dbReference>
<evidence type="ECO:0000313" key="9">
    <source>
        <dbReference type="EnsemblMetazoa" id="XP_022648468"/>
    </source>
</evidence>
<dbReference type="Pfam" id="PF00501">
    <property type="entry name" value="AMP-binding"/>
    <property type="match status" value="1"/>
</dbReference>
<dbReference type="SUPFAM" id="SSF56801">
    <property type="entry name" value="Acetyl-CoA synthetase-like"/>
    <property type="match status" value="1"/>
</dbReference>
<dbReference type="GO" id="GO:0090433">
    <property type="term" value="F:palmitoyl-CoA ligase activity"/>
    <property type="evidence" value="ECO:0007669"/>
    <property type="project" value="TreeGrafter"/>
</dbReference>
<dbReference type="EnsemblMetazoa" id="XM_022792730">
    <property type="protein sequence ID" value="XP_022648465"/>
    <property type="gene ID" value="LOC111245021"/>
</dbReference>
<dbReference type="OrthoDB" id="1700726at2759"/>
<evidence type="ECO:0000313" key="10">
    <source>
        <dbReference type="Proteomes" id="UP000594260"/>
    </source>
</evidence>
<dbReference type="EnsemblMetazoa" id="XM_022792732">
    <property type="protein sequence ID" value="XP_022648467"/>
    <property type="gene ID" value="LOC111245021"/>
</dbReference>
<keyword evidence="4" id="KW-0443">Lipid metabolism</keyword>
<keyword evidence="10" id="KW-1185">Reference proteome</keyword>
<dbReference type="GO" id="GO:0005783">
    <property type="term" value="C:endoplasmic reticulum"/>
    <property type="evidence" value="ECO:0007669"/>
    <property type="project" value="TreeGrafter"/>
</dbReference>
<dbReference type="Proteomes" id="UP000594260">
    <property type="component" value="Unplaced"/>
</dbReference>
<dbReference type="RefSeq" id="XP_022648468.1">
    <property type="nucleotide sequence ID" value="XM_022792733.1"/>
</dbReference>
<evidence type="ECO:0000256" key="7">
    <source>
        <dbReference type="ARBA" id="ARBA00036813"/>
    </source>
</evidence>
<dbReference type="PANTHER" id="PTHR43272">
    <property type="entry name" value="LONG-CHAIN-FATTY-ACID--COA LIGASE"/>
    <property type="match status" value="1"/>
</dbReference>
<dbReference type="GO" id="GO:0030182">
    <property type="term" value="P:neuron differentiation"/>
    <property type="evidence" value="ECO:0007669"/>
    <property type="project" value="TreeGrafter"/>
</dbReference>
<dbReference type="InParanoid" id="A0A7M7J8V4"/>
<dbReference type="InterPro" id="IPR042099">
    <property type="entry name" value="ANL_N_sf"/>
</dbReference>
<evidence type="ECO:0000256" key="4">
    <source>
        <dbReference type="ARBA" id="ARBA00022832"/>
    </source>
</evidence>
<dbReference type="GO" id="GO:0005811">
    <property type="term" value="C:lipid droplet"/>
    <property type="evidence" value="ECO:0007669"/>
    <property type="project" value="TreeGrafter"/>
</dbReference>
<dbReference type="RefSeq" id="XP_022648469.1">
    <property type="nucleotide sequence ID" value="XM_022792734.1"/>
</dbReference>
<evidence type="ECO:0000259" key="8">
    <source>
        <dbReference type="Pfam" id="PF00501"/>
    </source>
</evidence>
<dbReference type="GO" id="GO:0035336">
    <property type="term" value="P:long-chain fatty-acyl-CoA metabolic process"/>
    <property type="evidence" value="ECO:0007669"/>
    <property type="project" value="TreeGrafter"/>
</dbReference>
<dbReference type="InterPro" id="IPR020845">
    <property type="entry name" value="AMP-binding_CS"/>
</dbReference>
<name>A0A7M7J8V4_VARDE</name>
<dbReference type="KEGG" id="vde:111245021"/>
<dbReference type="EnsemblMetazoa" id="XM_022792734">
    <property type="protein sequence ID" value="XP_022648469"/>
    <property type="gene ID" value="LOC111245021"/>
</dbReference>
<accession>A0A7M7J8V4</accession>
<comment type="catalytic activity">
    <reaction evidence="7">
        <text>a long-chain fatty acid + ATP + CoA = a long-chain fatty acyl-CoA + AMP + diphosphate</text>
        <dbReference type="Rhea" id="RHEA:15421"/>
        <dbReference type="ChEBI" id="CHEBI:30616"/>
        <dbReference type="ChEBI" id="CHEBI:33019"/>
        <dbReference type="ChEBI" id="CHEBI:57287"/>
        <dbReference type="ChEBI" id="CHEBI:57560"/>
        <dbReference type="ChEBI" id="CHEBI:83139"/>
        <dbReference type="ChEBI" id="CHEBI:456215"/>
        <dbReference type="EC" id="6.2.1.3"/>
    </reaction>
</comment>
<keyword evidence="4" id="KW-0276">Fatty acid metabolism</keyword>
<evidence type="ECO:0000256" key="5">
    <source>
        <dbReference type="ARBA" id="ARBA00022840"/>
    </source>
</evidence>
<dbReference type="EC" id="6.2.1.3" evidence="6"/>
<dbReference type="GeneID" id="111245021"/>
<keyword evidence="2" id="KW-0436">Ligase</keyword>
<dbReference type="Gene3D" id="3.40.50.12780">
    <property type="entry name" value="N-terminal domain of ligase-like"/>
    <property type="match status" value="1"/>
</dbReference>
<dbReference type="EnsemblMetazoa" id="XM_022792735">
    <property type="protein sequence ID" value="XP_022648470"/>
    <property type="gene ID" value="LOC111245021"/>
</dbReference>
<proteinExistence type="inferred from homology"/>
<dbReference type="EnsemblMetazoa" id="XM_022792731">
    <property type="protein sequence ID" value="XP_022648466"/>
    <property type="gene ID" value="LOC111245021"/>
</dbReference>
<dbReference type="RefSeq" id="XP_022648466.1">
    <property type="nucleotide sequence ID" value="XM_022792731.1"/>
</dbReference>
<evidence type="ECO:0000256" key="3">
    <source>
        <dbReference type="ARBA" id="ARBA00022741"/>
    </source>
</evidence>
<dbReference type="OMA" id="RWEPVFH"/>
<dbReference type="GO" id="GO:0005886">
    <property type="term" value="C:plasma membrane"/>
    <property type="evidence" value="ECO:0007669"/>
    <property type="project" value="TreeGrafter"/>
</dbReference>
<feature type="domain" description="AMP-dependent synthetase/ligase" evidence="8">
    <location>
        <begin position="122"/>
        <end position="539"/>
    </location>
</feature>
<sequence>MSADSSKSSNPGLKAHLAVGLIRMLSFAYDIVTLPVYTIIQRPWRQSFARSTLYAAPLKPGDPQSPWAPVTVPDYEIFKGITTVDQLIRRAIALYGDKECLGTRWVLAEENEVQPNGKVFKKLRLASDYKFITYKQFDELLDLTGRGFLALGVRPRQNVAIFADTRIEWMITAQALLRLNVTVVTIYTTLGEDGIVHGINQTESTHIVTSQELLPKVVKALPKMQSITHIIYIENHVAKNGPERVQAINLVSWTQLQDAGKNADPELKGEAPTSEDTAILMYTSGSTGIPKGVMISHKNIVASAKGMAPVLASSGQDISNERYIAYLPLAHVLELAAESLALSLGICIGYSSPLTLTDRSTAIKEGERGDASLFRPTYLIGVPLILDRIKKGIVEGARTRGAFAGVFFDWAIAYKIAWQKWDYDTPLLNRLIFKKLGSILGGRVRTIVTGSAPLSEETHSFIQAAFCCTVIQGYGLTETAAAATAMLKTDVSKGRVGPPLSGCMIKLVDWEEAGYYVTDKPYPRGEIVVGGECVTKGYYKNEELTREVFCHEGGTRWFYTGDIGEIYPNGTLKIIDRKKDLIKLQFGEYVSLGKVEMELKVLPFVDNVCVVGSSFHTYLIALVCPNAQALAKIASHLGKTSLTHEQICWDPAVLEYVTKVIADHGKKVGLHKMEIPTKVKLCVEEWLPESGLVTAALKIRRKQIQQFYQADIDALYATTLGKRA</sequence>
<dbReference type="PANTHER" id="PTHR43272:SF83">
    <property type="entry name" value="ACYL-COA SYNTHETASE LONG-CHAIN, ISOFORM J"/>
    <property type="match status" value="1"/>
</dbReference>
<comment type="similarity">
    <text evidence="1">Belongs to the ATP-dependent AMP-binding enzyme family.</text>
</comment>
<dbReference type="InterPro" id="IPR000873">
    <property type="entry name" value="AMP-dep_synth/lig_dom"/>
</dbReference>
<evidence type="ECO:0000256" key="6">
    <source>
        <dbReference type="ARBA" id="ARBA00026121"/>
    </source>
</evidence>
<dbReference type="AlphaFoldDB" id="A0A7M7J8V4"/>
<keyword evidence="5" id="KW-0067">ATP-binding</keyword>
<evidence type="ECO:0000256" key="1">
    <source>
        <dbReference type="ARBA" id="ARBA00006432"/>
    </source>
</evidence>
<organism evidence="9 10">
    <name type="scientific">Varroa destructor</name>
    <name type="common">Honeybee mite</name>
    <dbReference type="NCBI Taxonomy" id="109461"/>
    <lineage>
        <taxon>Eukaryota</taxon>
        <taxon>Metazoa</taxon>
        <taxon>Ecdysozoa</taxon>
        <taxon>Arthropoda</taxon>
        <taxon>Chelicerata</taxon>
        <taxon>Arachnida</taxon>
        <taxon>Acari</taxon>
        <taxon>Parasitiformes</taxon>
        <taxon>Mesostigmata</taxon>
        <taxon>Gamasina</taxon>
        <taxon>Dermanyssoidea</taxon>
        <taxon>Varroidae</taxon>
        <taxon>Varroa</taxon>
    </lineage>
</organism>